<protein>
    <recommendedName>
        <fullName evidence="2">DUF7597 domain-containing protein</fullName>
    </recommendedName>
</protein>
<dbReference type="EMBL" id="CM027682">
    <property type="protein sequence ID" value="KAG0540925.1"/>
    <property type="molecule type" value="Genomic_DNA"/>
</dbReference>
<feature type="region of interest" description="Disordered" evidence="1">
    <location>
        <begin position="1208"/>
        <end position="1234"/>
    </location>
</feature>
<feature type="compositionally biased region" description="Low complexity" evidence="1">
    <location>
        <begin position="424"/>
        <end position="436"/>
    </location>
</feature>
<dbReference type="PANTHER" id="PTHR33075">
    <property type="entry name" value="OS02G0499800 PROTEIN"/>
    <property type="match status" value="1"/>
</dbReference>
<evidence type="ECO:0000256" key="1">
    <source>
        <dbReference type="SAM" id="MobiDB-lite"/>
    </source>
</evidence>
<evidence type="ECO:0000313" key="3">
    <source>
        <dbReference type="EMBL" id="KAG0540925.1"/>
    </source>
</evidence>
<sequence>MSLPELPTAAGLATADLIWKELGTHVSHRVRDRASFSLVAAFGRCRFRLSDFSASHLIAAAIGGTPIEFFVRQIGDRTFQFFVSTKQVGLFIVKLRSFSCDDFKVSFFLWGDGGPNWKWEYERFLLEEASSWVLPYSRAPPRRVPPVRRPPHSNHRRPNPLKSSNRTLGVRKQHVQFSNGFSAAASPSFVEVVKGFRAKPLGRGSSSSSSAMAAANPSPPLSGANVTPLGPSPCPLRSAELQKPRVPVHERLVFPREVSASSLSDHRQHRQMRRQCSRCLSFSHWRVNCRLPVRCLACFRLGHAAVRCYFSKSDRGQQNPSRPNGVVKLAAKPVSPLLVSNAHESRPAFHRTQRNIHSASGPKSNDIFDKGKGQTSDGRPANPATVWAWRPKHKPSTVPMTSPNIYVATHHPVEAHPVEAQDDSPSSSTSAAATVASREHQENPTSAPPPLPPFATNIQPTLIDFMAFQRAYPAPFIPEHLQYEEVPEREFMVRVVALARLPPRNENLAIATIDPLPGNPMSFAAVRSVMRDFLQYEKRVPFLEIQPSHLGQALVRFTHTYSRDALIEDSPHLFEDVSISFCKHDRGRNWRKSEYKYECWLLLLGFPNDYWSERNVQQAVAKFARISLMESNESYLTRLLVKARVKDLKKVPRFVVFDEPEVADGGSWTVQVEVLQQKPQLEQPPEEDHIPVNFNPEFGMPFDFHGLGQPVMPLQEDLGLDLQLDQPQQQPPLIDLNQDVKEDLDPMIINLPEPVQGEEGHNASNNNNIQYLLQLEGEVYQVQPQGTQDFQNPEPLPQLSEPLNLVGHNPLGSPFTSSRTEVSVNQLLGSEIGPLSDAPTQVLQHSLSEGQTKLQLTLPLSIHQQNTQVQKEVTTGVGFNLEEESNAAVGCALLQDLLQNLNNGRGPIVQEGPQFKPLGPPLATPEDSAQEELQLQLGPLMGQHLIEPNQTQLPELPDDIFPEEQVPEEQDFQQALVGDNFQGQLGLQLAAQQLMSVHGADGDNSARSRTLDAEATRLWANFFASGNSSHFHICIPSSWANFFTVQLLNSSSFNQTRQLLTSKLSSLLFTLENNYIDFSIPPTCPDNNFGCSSDVAADVCIPGIGTSKEVPPKKRRISKLSAVVESEVRRSPRLKNAQKGFKANTCIDKNCLACRAVPPVLKKSQIKRIAVEFCSLDDAEVSDELLQLKRLKMKAAVGPLALNIQGDADDQANLGTKQNKKKSQMEEGASEKTP</sequence>
<dbReference type="AlphaFoldDB" id="A0A921URT5"/>
<feature type="compositionally biased region" description="Basic and acidic residues" evidence="1">
    <location>
        <begin position="1223"/>
        <end position="1234"/>
    </location>
</feature>
<feature type="region of interest" description="Disordered" evidence="1">
    <location>
        <begin position="143"/>
        <end position="169"/>
    </location>
</feature>
<feature type="compositionally biased region" description="Low complexity" evidence="1">
    <location>
        <begin position="205"/>
        <end position="216"/>
    </location>
</feature>
<reference evidence="3" key="1">
    <citation type="journal article" date="2019" name="BMC Genomics">
        <title>A new reference genome for Sorghum bicolor reveals high levels of sequence similarity between sweet and grain genotypes: implications for the genetics of sugar metabolism.</title>
        <authorList>
            <person name="Cooper E.A."/>
            <person name="Brenton Z.W."/>
            <person name="Flinn B.S."/>
            <person name="Jenkins J."/>
            <person name="Shu S."/>
            <person name="Flowers D."/>
            <person name="Luo F."/>
            <person name="Wang Y."/>
            <person name="Xia P."/>
            <person name="Barry K."/>
            <person name="Daum C."/>
            <person name="Lipzen A."/>
            <person name="Yoshinaga Y."/>
            <person name="Schmutz J."/>
            <person name="Saski C."/>
            <person name="Vermerris W."/>
            <person name="Kresovich S."/>
        </authorList>
    </citation>
    <scope>NUCLEOTIDE SEQUENCE</scope>
</reference>
<feature type="region of interest" description="Disordered" evidence="1">
    <location>
        <begin position="418"/>
        <end position="454"/>
    </location>
</feature>
<evidence type="ECO:0000259" key="2">
    <source>
        <dbReference type="Pfam" id="PF24530"/>
    </source>
</evidence>
<comment type="caution">
    <text evidence="3">The sequence shown here is derived from an EMBL/GenBank/DDBJ whole genome shotgun (WGS) entry which is preliminary data.</text>
</comment>
<accession>A0A921URT5</accession>
<proteinExistence type="predicted"/>
<dbReference type="Pfam" id="PF24530">
    <property type="entry name" value="DUF7597"/>
    <property type="match status" value="1"/>
</dbReference>
<feature type="region of interest" description="Disordered" evidence="1">
    <location>
        <begin position="347"/>
        <end position="385"/>
    </location>
</feature>
<feature type="region of interest" description="Disordered" evidence="1">
    <location>
        <begin position="201"/>
        <end position="229"/>
    </location>
</feature>
<organism evidence="3 4">
    <name type="scientific">Sorghum bicolor</name>
    <name type="common">Sorghum</name>
    <name type="synonym">Sorghum vulgare</name>
    <dbReference type="NCBI Taxonomy" id="4558"/>
    <lineage>
        <taxon>Eukaryota</taxon>
        <taxon>Viridiplantae</taxon>
        <taxon>Streptophyta</taxon>
        <taxon>Embryophyta</taxon>
        <taxon>Tracheophyta</taxon>
        <taxon>Spermatophyta</taxon>
        <taxon>Magnoliopsida</taxon>
        <taxon>Liliopsida</taxon>
        <taxon>Poales</taxon>
        <taxon>Poaceae</taxon>
        <taxon>PACMAD clade</taxon>
        <taxon>Panicoideae</taxon>
        <taxon>Andropogonodae</taxon>
        <taxon>Andropogoneae</taxon>
        <taxon>Sorghinae</taxon>
        <taxon>Sorghum</taxon>
    </lineage>
</organism>
<feature type="compositionally biased region" description="Basic residues" evidence="1">
    <location>
        <begin position="145"/>
        <end position="159"/>
    </location>
</feature>
<gene>
    <name evidence="3" type="ORF">BDA96_03G451600</name>
</gene>
<reference evidence="3" key="2">
    <citation type="submission" date="2020-10" db="EMBL/GenBank/DDBJ databases">
        <authorList>
            <person name="Cooper E.A."/>
            <person name="Brenton Z.W."/>
            <person name="Flinn B.S."/>
            <person name="Jenkins J."/>
            <person name="Shu S."/>
            <person name="Flowers D."/>
            <person name="Luo F."/>
            <person name="Wang Y."/>
            <person name="Xia P."/>
            <person name="Barry K."/>
            <person name="Daum C."/>
            <person name="Lipzen A."/>
            <person name="Yoshinaga Y."/>
            <person name="Schmutz J."/>
            <person name="Saski C."/>
            <person name="Vermerris W."/>
            <person name="Kresovich S."/>
        </authorList>
    </citation>
    <scope>NUCLEOTIDE SEQUENCE</scope>
</reference>
<evidence type="ECO:0000313" key="4">
    <source>
        <dbReference type="Proteomes" id="UP000807115"/>
    </source>
</evidence>
<feature type="domain" description="DUF7597" evidence="2">
    <location>
        <begin position="473"/>
        <end position="593"/>
    </location>
</feature>
<dbReference type="Proteomes" id="UP000807115">
    <property type="component" value="Chromosome 3"/>
</dbReference>
<dbReference type="PANTHER" id="PTHR33075:SF7">
    <property type="entry name" value="OS02G0303350 PROTEIN"/>
    <property type="match status" value="1"/>
</dbReference>
<name>A0A921URT5_SORBI</name>
<dbReference type="InterPro" id="IPR056018">
    <property type="entry name" value="DUF7597"/>
</dbReference>